<dbReference type="AlphaFoldDB" id="A0A5C5RSF9"/>
<dbReference type="Proteomes" id="UP000319792">
    <property type="component" value="Unassembled WGS sequence"/>
</dbReference>
<keyword evidence="4" id="KW-1185">Reference proteome</keyword>
<dbReference type="InterPro" id="IPR002711">
    <property type="entry name" value="HNH"/>
</dbReference>
<dbReference type="GO" id="GO:0008270">
    <property type="term" value="F:zinc ion binding"/>
    <property type="evidence" value="ECO:0007669"/>
    <property type="project" value="InterPro"/>
</dbReference>
<feature type="region of interest" description="Disordered" evidence="1">
    <location>
        <begin position="74"/>
        <end position="97"/>
    </location>
</feature>
<keyword evidence="3" id="KW-0378">Hydrolase</keyword>
<dbReference type="SMART" id="SM00507">
    <property type="entry name" value="HNHc"/>
    <property type="match status" value="1"/>
</dbReference>
<gene>
    <name evidence="3" type="ORF">FK268_09235</name>
</gene>
<dbReference type="GO" id="GO:0003676">
    <property type="term" value="F:nucleic acid binding"/>
    <property type="evidence" value="ECO:0007669"/>
    <property type="project" value="InterPro"/>
</dbReference>
<dbReference type="OrthoDB" id="4380699at2"/>
<dbReference type="Pfam" id="PF01844">
    <property type="entry name" value="HNH"/>
    <property type="match status" value="1"/>
</dbReference>
<dbReference type="RefSeq" id="WP_146433287.1">
    <property type="nucleotide sequence ID" value="NZ_VIGV01000002.1"/>
</dbReference>
<name>A0A5C5RSF9_9ACTN</name>
<evidence type="ECO:0000259" key="2">
    <source>
        <dbReference type="SMART" id="SM00507"/>
    </source>
</evidence>
<dbReference type="Gene3D" id="1.10.30.50">
    <property type="match status" value="1"/>
</dbReference>
<proteinExistence type="predicted"/>
<dbReference type="CDD" id="cd00085">
    <property type="entry name" value="HNHc"/>
    <property type="match status" value="1"/>
</dbReference>
<dbReference type="GO" id="GO:0004519">
    <property type="term" value="F:endonuclease activity"/>
    <property type="evidence" value="ECO:0007669"/>
    <property type="project" value="UniProtKB-KW"/>
</dbReference>
<protein>
    <submittedName>
        <fullName evidence="3">HNH endonuclease</fullName>
    </submittedName>
</protein>
<keyword evidence="3" id="KW-0540">Nuclease</keyword>
<evidence type="ECO:0000256" key="1">
    <source>
        <dbReference type="SAM" id="MobiDB-lite"/>
    </source>
</evidence>
<dbReference type="EMBL" id="VIGV01000002">
    <property type="protein sequence ID" value="TWS25363.1"/>
    <property type="molecule type" value="Genomic_DNA"/>
</dbReference>
<keyword evidence="3" id="KW-0255">Endonuclease</keyword>
<sequence length="97" mass="10613">MSRWNDGGRYHGGFPTKVKAEARRTLPMRCAQCGDEDAPLELDHITNAAAGGTNTLTNAQWLCIPCHRAKTKAESAAAHKARAARRRLPTEPHPGLR</sequence>
<feature type="domain" description="HNH nuclease" evidence="2">
    <location>
        <begin position="17"/>
        <end position="68"/>
    </location>
</feature>
<organism evidence="3 4">
    <name type="scientific">Tsukamurella sputi</name>
    <dbReference type="NCBI Taxonomy" id="2591848"/>
    <lineage>
        <taxon>Bacteria</taxon>
        <taxon>Bacillati</taxon>
        <taxon>Actinomycetota</taxon>
        <taxon>Actinomycetes</taxon>
        <taxon>Mycobacteriales</taxon>
        <taxon>Tsukamurellaceae</taxon>
        <taxon>Tsukamurella</taxon>
    </lineage>
</organism>
<reference evidence="3 4" key="1">
    <citation type="submission" date="2019-08" db="EMBL/GenBank/DDBJ databases">
        <title>Tsukamurella conjunctivitidis sp. nov., Tsukamurella assacharolytica sp. nov. and Tsukamurella sputae sp. nov. isolated from patients with conjunctivitis, bacteraemia (lymphoma) and respiratory infection (sputum) in Hong Kong.</title>
        <authorList>
            <person name="Fok K.M.N."/>
            <person name="Fong J.Y.H."/>
        </authorList>
    </citation>
    <scope>NUCLEOTIDE SEQUENCE [LARGE SCALE GENOMIC DNA]</scope>
    <source>
        <strain evidence="3 4">HKU70</strain>
    </source>
</reference>
<evidence type="ECO:0000313" key="4">
    <source>
        <dbReference type="Proteomes" id="UP000319792"/>
    </source>
</evidence>
<accession>A0A5C5RSF9</accession>
<evidence type="ECO:0000313" key="3">
    <source>
        <dbReference type="EMBL" id="TWS25363.1"/>
    </source>
</evidence>
<dbReference type="InterPro" id="IPR003615">
    <property type="entry name" value="HNH_nuc"/>
</dbReference>
<comment type="caution">
    <text evidence="3">The sequence shown here is derived from an EMBL/GenBank/DDBJ whole genome shotgun (WGS) entry which is preliminary data.</text>
</comment>